<evidence type="ECO:0000256" key="1">
    <source>
        <dbReference type="HAMAP-Rule" id="MF_01270"/>
    </source>
</evidence>
<dbReference type="NCBIfam" id="NF007139">
    <property type="entry name" value="PRK09585.1-3"/>
    <property type="match status" value="1"/>
</dbReference>
<dbReference type="GO" id="GO:0009254">
    <property type="term" value="P:peptidoglycan turnover"/>
    <property type="evidence" value="ECO:0007669"/>
    <property type="project" value="UniProtKB-UniRule"/>
</dbReference>
<accession>A0A7T4SLK9</accession>
<dbReference type="SUPFAM" id="SSF53067">
    <property type="entry name" value="Actin-like ATPase domain"/>
    <property type="match status" value="1"/>
</dbReference>
<feature type="binding site" evidence="1">
    <location>
        <begin position="18"/>
        <end position="25"/>
    </location>
    <ligand>
        <name>ATP</name>
        <dbReference type="ChEBI" id="CHEBI:30616"/>
    </ligand>
</feature>
<dbReference type="GO" id="GO:0016301">
    <property type="term" value="F:kinase activity"/>
    <property type="evidence" value="ECO:0007669"/>
    <property type="project" value="UniProtKB-KW"/>
</dbReference>
<dbReference type="Pfam" id="PF03702">
    <property type="entry name" value="AnmK"/>
    <property type="match status" value="1"/>
</dbReference>
<name>A0A7T4SLK9_XANOO</name>
<reference evidence="3" key="3">
    <citation type="submission" date="2020-01" db="EMBL/GenBank/DDBJ databases">
        <title>Complete genome investigation of Xanthomonas oryzae strains.</title>
        <authorList>
            <person name="Kaur A."/>
            <person name="Bansal K."/>
            <person name="Patil P.B."/>
        </authorList>
    </citation>
    <scope>NUCLEOTIDE SEQUENCE</scope>
    <source>
        <strain evidence="3">IXO792</strain>
    </source>
</reference>
<sequence>MPVLEHVDSLLYLGLMSGTSADGIDAALVRFAEDTHRRCELVAGTTVAWEPQLRETLVALGQGAETVAIDALGQLDAQVGLAFAAAANQLIRDSGVERRRIRAIGSHGQTIRHRPEADPAFTWQIGDASRIAEHTGITTVADFRRRDVAAGGQGAPLMPAFHLAMLGAGDQDSAVLNLGGIGNLTLIPRDGAVLGFDTGPANALLDSWCQRHHGTPFDAEGAFAASGRVDAALLQALLADPWFALPPPKSTGREQFHLDWVLQAMGSARLDAADVQATLLELTAASVADALLRLQPSTRRVLVCGGGVRNPVLLARLAARLPGVVVESSARYGLDPDYLEAMGFAWLAAELLAGRAANLPSVTGAAGPRLLGAIYPA</sequence>
<proteinExistence type="inferred from homology"/>
<dbReference type="CDD" id="cd24050">
    <property type="entry name" value="ASKHA_NBD_ANMK"/>
    <property type="match status" value="1"/>
</dbReference>
<comment type="similarity">
    <text evidence="1">Belongs to the anhydro-N-acetylmuramic acid kinase family.</text>
</comment>
<comment type="pathway">
    <text evidence="1">Cell wall biogenesis; peptidoglycan recycling.</text>
</comment>
<dbReference type="NCBIfam" id="NF007148">
    <property type="entry name" value="PRK09585.3-2"/>
    <property type="match status" value="1"/>
</dbReference>
<protein>
    <recommendedName>
        <fullName evidence="1">Anhydro-N-acetylmuramic acid kinase</fullName>
        <ecNumber evidence="1">2.7.1.170</ecNumber>
    </recommendedName>
    <alternativeName>
        <fullName evidence="1">AnhMurNAc kinase</fullName>
    </alternativeName>
</protein>
<reference evidence="3" key="2">
    <citation type="submission" date="2015-01" db="EMBL/GenBank/DDBJ databases">
        <authorList>
            <person name="Midha S."/>
            <person name="Anil M.G."/>
            <person name="Mishra D."/>
            <person name="Brahma K."/>
            <person name="Laha G.S."/>
            <person name="Sundaram R.M."/>
            <person name="Sonti R.V."/>
            <person name="Patil P.B."/>
        </authorList>
    </citation>
    <scope>NUCLEOTIDE SEQUENCE</scope>
    <source>
        <strain evidence="3">IXO792</strain>
    </source>
</reference>
<keyword evidence="1" id="KW-0547">Nucleotide-binding</keyword>
<dbReference type="UniPathway" id="UPA00343"/>
<evidence type="ECO:0000313" key="3">
    <source>
        <dbReference type="EMBL" id="UXW02966.1"/>
    </source>
</evidence>
<evidence type="ECO:0000313" key="4">
    <source>
        <dbReference type="Proteomes" id="UP000187097"/>
    </source>
</evidence>
<dbReference type="HAMAP" id="MF_01270">
    <property type="entry name" value="AnhMurNAc_kinase"/>
    <property type="match status" value="1"/>
</dbReference>
<dbReference type="Proteomes" id="UP000187097">
    <property type="component" value="Chromosome"/>
</dbReference>
<comment type="pathway">
    <text evidence="1">Amino-sugar metabolism; 1,6-anhydro-N-acetylmuramate degradation.</text>
</comment>
<dbReference type="EC" id="2.7.1.170" evidence="1"/>
<evidence type="ECO:0000313" key="2">
    <source>
        <dbReference type="EMBL" id="OLG91034.1"/>
    </source>
</evidence>
<gene>
    <name evidence="1" type="primary">anmK</name>
    <name evidence="2" type="ORF">BXO512_11050</name>
    <name evidence="3" type="ORF">IXO792_21030</name>
</gene>
<comment type="catalytic activity">
    <reaction evidence="1">
        <text>1,6-anhydro-N-acetyl-beta-muramate + ATP + H2O = N-acetyl-D-muramate 6-phosphate + ADP + H(+)</text>
        <dbReference type="Rhea" id="RHEA:24952"/>
        <dbReference type="ChEBI" id="CHEBI:15377"/>
        <dbReference type="ChEBI" id="CHEBI:15378"/>
        <dbReference type="ChEBI" id="CHEBI:30616"/>
        <dbReference type="ChEBI" id="CHEBI:58690"/>
        <dbReference type="ChEBI" id="CHEBI:58722"/>
        <dbReference type="ChEBI" id="CHEBI:456216"/>
        <dbReference type="EC" id="2.7.1.170"/>
    </reaction>
</comment>
<dbReference type="OMA" id="TGPGNMV"/>
<dbReference type="InterPro" id="IPR043129">
    <property type="entry name" value="ATPase_NBD"/>
</dbReference>
<dbReference type="UniPathway" id="UPA00544"/>
<dbReference type="SMR" id="A0A7T4SLK9"/>
<keyword evidence="1 3" id="KW-0418">Kinase</keyword>
<dbReference type="GO" id="GO:0097175">
    <property type="term" value="P:1,6-anhydro-N-acetyl-beta-muramic acid catabolic process"/>
    <property type="evidence" value="ECO:0007669"/>
    <property type="project" value="UniProtKB-UniRule"/>
</dbReference>
<dbReference type="PANTHER" id="PTHR30605:SF0">
    <property type="entry name" value="ANHYDRO-N-ACETYLMURAMIC ACID KINASE"/>
    <property type="match status" value="1"/>
</dbReference>
<dbReference type="AlphaFoldDB" id="A0A7T4SLK9"/>
<keyword evidence="1" id="KW-0067">ATP-binding</keyword>
<dbReference type="Gene3D" id="3.30.420.40">
    <property type="match status" value="2"/>
</dbReference>
<reference evidence="2" key="1">
    <citation type="submission" date="2015-01" db="EMBL/GenBank/DDBJ databases">
        <title>Population genomics of rice bacterial leaf blight strains from India.</title>
        <authorList>
            <person name="Midha S."/>
            <person name="Anil M.G."/>
            <person name="Mishra D."/>
            <person name="Brahma K."/>
            <person name="Laha G.S."/>
            <person name="Sundaram R.M."/>
            <person name="Sonti R.V."/>
            <person name="Patil P.B."/>
        </authorList>
    </citation>
    <scope>NUCLEOTIDE SEQUENCE</scope>
    <source>
        <strain evidence="2">BXO512</strain>
    </source>
</reference>
<dbReference type="PANTHER" id="PTHR30605">
    <property type="entry name" value="ANHYDRO-N-ACETYLMURAMIC ACID KINASE"/>
    <property type="match status" value="1"/>
</dbReference>
<dbReference type="GO" id="GO:0016773">
    <property type="term" value="F:phosphotransferase activity, alcohol group as acceptor"/>
    <property type="evidence" value="ECO:0007669"/>
    <property type="project" value="UniProtKB-UniRule"/>
</dbReference>
<keyword evidence="1 3" id="KW-0808">Transferase</keyword>
<dbReference type="InterPro" id="IPR005338">
    <property type="entry name" value="Anhydro_N_Ac-Mur_kinase"/>
</dbReference>
<organism evidence="3 4">
    <name type="scientific">Xanthomonas oryzae pv. oryzae</name>
    <dbReference type="NCBI Taxonomy" id="64187"/>
    <lineage>
        <taxon>Bacteria</taxon>
        <taxon>Pseudomonadati</taxon>
        <taxon>Pseudomonadota</taxon>
        <taxon>Gammaproteobacteria</taxon>
        <taxon>Lysobacterales</taxon>
        <taxon>Lysobacteraceae</taxon>
        <taxon>Xanthomonas</taxon>
    </lineage>
</organism>
<keyword evidence="1" id="KW-0119">Carbohydrate metabolism</keyword>
<dbReference type="GO" id="GO:0006040">
    <property type="term" value="P:amino sugar metabolic process"/>
    <property type="evidence" value="ECO:0007669"/>
    <property type="project" value="InterPro"/>
</dbReference>
<dbReference type="EMBL" id="JXEA01000134">
    <property type="protein sequence ID" value="OLG91034.1"/>
    <property type="molecule type" value="Genomic_DNA"/>
</dbReference>
<comment type="function">
    <text evidence="1">Catalyzes the specific phosphorylation of 1,6-anhydro-N-acetylmuramic acid (anhMurNAc) with the simultaneous cleavage of the 1,6-anhydro ring, generating MurNAc-6-P. Is required for the utilization of anhMurNAc either imported from the medium or derived from its own cell wall murein, and thus plays a role in cell wall recycling.</text>
</comment>
<dbReference type="EMBL" id="CP047493">
    <property type="protein sequence ID" value="UXW02966.1"/>
    <property type="molecule type" value="Genomic_DNA"/>
</dbReference>
<dbReference type="GO" id="GO:0005524">
    <property type="term" value="F:ATP binding"/>
    <property type="evidence" value="ECO:0007669"/>
    <property type="project" value="UniProtKB-UniRule"/>
</dbReference>
<dbReference type="RefSeq" id="WP_011257438.1">
    <property type="nucleotide sequence ID" value="NZ_CP011532.1"/>
</dbReference>